<name>A0A3L8E1L8_OOCBI</name>
<dbReference type="AlphaFoldDB" id="A0A3L8E1L8"/>
<evidence type="ECO:0000313" key="3">
    <source>
        <dbReference type="Proteomes" id="UP000279307"/>
    </source>
</evidence>
<comment type="caution">
    <text evidence="2">The sequence shown here is derived from an EMBL/GenBank/DDBJ whole genome shotgun (WGS) entry which is preliminary data.</text>
</comment>
<dbReference type="EMBL" id="QOIP01000001">
    <property type="protein sequence ID" value="RLU26422.1"/>
    <property type="molecule type" value="Genomic_DNA"/>
</dbReference>
<protein>
    <submittedName>
        <fullName evidence="2">Uncharacterized protein</fullName>
    </submittedName>
</protein>
<sequence length="85" mass="10644">MDPRSQKPRDFVAAFRNLTEEAKKSRLTQMKWIQKYEPFFEEYEKLQQELDELYKEKKIKVKDEIERDVTKRREHAYRYRLQLMA</sequence>
<evidence type="ECO:0000313" key="2">
    <source>
        <dbReference type="EMBL" id="RLU26422.1"/>
    </source>
</evidence>
<feature type="non-terminal residue" evidence="2">
    <location>
        <position position="85"/>
    </location>
</feature>
<feature type="coiled-coil region" evidence="1">
    <location>
        <begin position="36"/>
        <end position="63"/>
    </location>
</feature>
<proteinExistence type="predicted"/>
<organism evidence="2 3">
    <name type="scientific">Ooceraea biroi</name>
    <name type="common">Clonal raider ant</name>
    <name type="synonym">Cerapachys biroi</name>
    <dbReference type="NCBI Taxonomy" id="2015173"/>
    <lineage>
        <taxon>Eukaryota</taxon>
        <taxon>Metazoa</taxon>
        <taxon>Ecdysozoa</taxon>
        <taxon>Arthropoda</taxon>
        <taxon>Hexapoda</taxon>
        <taxon>Insecta</taxon>
        <taxon>Pterygota</taxon>
        <taxon>Neoptera</taxon>
        <taxon>Endopterygota</taxon>
        <taxon>Hymenoptera</taxon>
        <taxon>Apocrita</taxon>
        <taxon>Aculeata</taxon>
        <taxon>Formicoidea</taxon>
        <taxon>Formicidae</taxon>
        <taxon>Dorylinae</taxon>
        <taxon>Ooceraea</taxon>
    </lineage>
</organism>
<dbReference type="Proteomes" id="UP000279307">
    <property type="component" value="Chromosome 1"/>
</dbReference>
<accession>A0A3L8E1L8</accession>
<dbReference type="OrthoDB" id="10031946at2759"/>
<evidence type="ECO:0000256" key="1">
    <source>
        <dbReference type="SAM" id="Coils"/>
    </source>
</evidence>
<gene>
    <name evidence="2" type="ORF">DMN91_000216</name>
</gene>
<keyword evidence="1" id="KW-0175">Coiled coil</keyword>
<reference evidence="2 3" key="1">
    <citation type="journal article" date="2018" name="Genome Res.">
        <title>The genomic architecture and molecular evolution of ant odorant receptors.</title>
        <authorList>
            <person name="McKenzie S.K."/>
            <person name="Kronauer D.J.C."/>
        </authorList>
    </citation>
    <scope>NUCLEOTIDE SEQUENCE [LARGE SCALE GENOMIC DNA]</scope>
    <source>
        <strain evidence="2">Clonal line C1</strain>
    </source>
</reference>